<feature type="chain" id="PRO_5045926632" evidence="2">
    <location>
        <begin position="20"/>
        <end position="141"/>
    </location>
</feature>
<dbReference type="InterPro" id="IPR008972">
    <property type="entry name" value="Cupredoxin"/>
</dbReference>
<organism evidence="3 4">
    <name type="scientific">Virgibacillus xinjiangensis</name>
    <dbReference type="NCBI Taxonomy" id="393090"/>
    <lineage>
        <taxon>Bacteria</taxon>
        <taxon>Bacillati</taxon>
        <taxon>Bacillota</taxon>
        <taxon>Bacilli</taxon>
        <taxon>Bacillales</taxon>
        <taxon>Bacillaceae</taxon>
        <taxon>Virgibacillus</taxon>
    </lineage>
</organism>
<evidence type="ECO:0000313" key="3">
    <source>
        <dbReference type="EMBL" id="MFC3040593.1"/>
    </source>
</evidence>
<feature type="region of interest" description="Disordered" evidence="1">
    <location>
        <begin position="24"/>
        <end position="60"/>
    </location>
</feature>
<comment type="caution">
    <text evidence="3">The sequence shown here is derived from an EMBL/GenBank/DDBJ whole genome shotgun (WGS) entry which is preliminary data.</text>
</comment>
<dbReference type="Gene3D" id="2.60.40.420">
    <property type="entry name" value="Cupredoxins - blue copper proteins"/>
    <property type="match status" value="1"/>
</dbReference>
<proteinExistence type="predicted"/>
<dbReference type="SUPFAM" id="SSF49503">
    <property type="entry name" value="Cupredoxins"/>
    <property type="match status" value="1"/>
</dbReference>
<evidence type="ECO:0000256" key="1">
    <source>
        <dbReference type="SAM" id="MobiDB-lite"/>
    </source>
</evidence>
<gene>
    <name evidence="3" type="ORF">ACFOGI_10080</name>
</gene>
<dbReference type="Proteomes" id="UP001595279">
    <property type="component" value="Unassembled WGS sequence"/>
</dbReference>
<feature type="signal peptide" evidence="2">
    <location>
        <begin position="1"/>
        <end position="19"/>
    </location>
</feature>
<sequence>MKKGLLAFLVLALVLFLAACGGGSDEVSGPEDTDDATAAEETAEETESESAEGEASNEINLTATNFDLGGEEFVVNSGEEVTLTLTNEEGNHGVAIDELDVDLQGEGEVTFVPEEPGEYTIYCNIFCGEDHDQMTATLIVQ</sequence>
<accession>A0ABV7CWX1</accession>
<dbReference type="PROSITE" id="PS51257">
    <property type="entry name" value="PROKAR_LIPOPROTEIN"/>
    <property type="match status" value="1"/>
</dbReference>
<dbReference type="RefSeq" id="WP_390271971.1">
    <property type="nucleotide sequence ID" value="NZ_JBHRSA010000041.1"/>
</dbReference>
<feature type="compositionally biased region" description="Acidic residues" evidence="1">
    <location>
        <begin position="28"/>
        <end position="52"/>
    </location>
</feature>
<name>A0ABV7CWX1_9BACI</name>
<evidence type="ECO:0000256" key="2">
    <source>
        <dbReference type="SAM" id="SignalP"/>
    </source>
</evidence>
<keyword evidence="4" id="KW-1185">Reference proteome</keyword>
<keyword evidence="2" id="KW-0732">Signal</keyword>
<protein>
    <submittedName>
        <fullName evidence="3">Cytochrome C oxidase subunit II</fullName>
    </submittedName>
</protein>
<dbReference type="EMBL" id="JBHRSA010000041">
    <property type="protein sequence ID" value="MFC3040593.1"/>
    <property type="molecule type" value="Genomic_DNA"/>
</dbReference>
<evidence type="ECO:0000313" key="4">
    <source>
        <dbReference type="Proteomes" id="UP001595279"/>
    </source>
</evidence>
<reference evidence="4" key="1">
    <citation type="journal article" date="2019" name="Int. J. Syst. Evol. Microbiol.">
        <title>The Global Catalogue of Microorganisms (GCM) 10K type strain sequencing project: providing services to taxonomists for standard genome sequencing and annotation.</title>
        <authorList>
            <consortium name="The Broad Institute Genomics Platform"/>
            <consortium name="The Broad Institute Genome Sequencing Center for Infectious Disease"/>
            <person name="Wu L."/>
            <person name="Ma J."/>
        </authorList>
    </citation>
    <scope>NUCLEOTIDE SEQUENCE [LARGE SCALE GENOMIC DNA]</scope>
    <source>
        <strain evidence="4">KCTC 13128</strain>
    </source>
</reference>